<evidence type="ECO:0000313" key="2">
    <source>
        <dbReference type="Proteomes" id="UP001187192"/>
    </source>
</evidence>
<accession>A0AA87YNW2</accession>
<gene>
    <name evidence="1" type="ORF">TIFTF001_046877</name>
</gene>
<proteinExistence type="predicted"/>
<keyword evidence="2" id="KW-1185">Reference proteome</keyword>
<organism evidence="1 2">
    <name type="scientific">Ficus carica</name>
    <name type="common">Common fig</name>
    <dbReference type="NCBI Taxonomy" id="3494"/>
    <lineage>
        <taxon>Eukaryota</taxon>
        <taxon>Viridiplantae</taxon>
        <taxon>Streptophyta</taxon>
        <taxon>Embryophyta</taxon>
        <taxon>Tracheophyta</taxon>
        <taxon>Spermatophyta</taxon>
        <taxon>Magnoliopsida</taxon>
        <taxon>eudicotyledons</taxon>
        <taxon>Gunneridae</taxon>
        <taxon>Pentapetalae</taxon>
        <taxon>rosids</taxon>
        <taxon>fabids</taxon>
        <taxon>Rosales</taxon>
        <taxon>Moraceae</taxon>
        <taxon>Ficeae</taxon>
        <taxon>Ficus</taxon>
    </lineage>
</organism>
<evidence type="ECO:0000313" key="1">
    <source>
        <dbReference type="EMBL" id="GMN18937.1"/>
    </source>
</evidence>
<reference evidence="1" key="1">
    <citation type="submission" date="2023-07" db="EMBL/GenBank/DDBJ databases">
        <title>draft genome sequence of fig (Ficus carica).</title>
        <authorList>
            <person name="Takahashi T."/>
            <person name="Nishimura K."/>
        </authorList>
    </citation>
    <scope>NUCLEOTIDE SEQUENCE</scope>
</reference>
<comment type="caution">
    <text evidence="1">The sequence shown here is derived from an EMBL/GenBank/DDBJ whole genome shotgun (WGS) entry which is preliminary data.</text>
</comment>
<sequence>MFLQDSRLLNALKV</sequence>
<dbReference type="EMBL" id="BTGU01005005">
    <property type="protein sequence ID" value="GMN18937.1"/>
    <property type="molecule type" value="Genomic_DNA"/>
</dbReference>
<name>A0AA87YNW2_FICCA</name>
<dbReference type="Proteomes" id="UP001187192">
    <property type="component" value="Unassembled WGS sequence"/>
</dbReference>
<protein>
    <submittedName>
        <fullName evidence="1">Uncharacterized protein</fullName>
    </submittedName>
</protein>